<dbReference type="AlphaFoldDB" id="A0A0P1B2A9"/>
<evidence type="ECO:0000313" key="6">
    <source>
        <dbReference type="Proteomes" id="UP000054928"/>
    </source>
</evidence>
<dbReference type="GO" id="GO:0005576">
    <property type="term" value="C:extracellular region"/>
    <property type="evidence" value="ECO:0007669"/>
    <property type="project" value="UniProtKB-SubCell"/>
</dbReference>
<dbReference type="EMBL" id="CCYD01002887">
    <property type="protein sequence ID" value="CEG48158.1"/>
    <property type="molecule type" value="Genomic_DNA"/>
</dbReference>
<feature type="domain" description="Crinkler effector protein N-terminal" evidence="4">
    <location>
        <begin position="2"/>
        <end position="116"/>
    </location>
</feature>
<dbReference type="RefSeq" id="XP_024584527.1">
    <property type="nucleotide sequence ID" value="XM_024719205.1"/>
</dbReference>
<evidence type="ECO:0000256" key="2">
    <source>
        <dbReference type="ARBA" id="ARBA00004613"/>
    </source>
</evidence>
<comment type="subcellular location">
    <subcellularLocation>
        <location evidence="1">Host cell</location>
    </subcellularLocation>
    <subcellularLocation>
        <location evidence="2">Secreted</location>
    </subcellularLocation>
</comment>
<reference evidence="6" key="1">
    <citation type="submission" date="2014-09" db="EMBL/GenBank/DDBJ databases">
        <authorList>
            <person name="Sharma Rahul"/>
            <person name="Thines Marco"/>
        </authorList>
    </citation>
    <scope>NUCLEOTIDE SEQUENCE [LARGE SCALE GENOMIC DNA]</scope>
</reference>
<evidence type="ECO:0000256" key="3">
    <source>
        <dbReference type="ARBA" id="ARBA00022525"/>
    </source>
</evidence>
<accession>A0A0P1B2A9</accession>
<keyword evidence="6" id="KW-1185">Reference proteome</keyword>
<dbReference type="OrthoDB" id="92405at2759"/>
<dbReference type="GeneID" id="36400685"/>
<evidence type="ECO:0000259" key="4">
    <source>
        <dbReference type="Pfam" id="PF20147"/>
    </source>
</evidence>
<proteinExistence type="predicted"/>
<name>A0A0P1B2A9_PLAHL</name>
<dbReference type="Pfam" id="PF20147">
    <property type="entry name" value="Crinkler"/>
    <property type="match status" value="1"/>
</dbReference>
<dbReference type="GO" id="GO:0043657">
    <property type="term" value="C:host cell"/>
    <property type="evidence" value="ECO:0007669"/>
    <property type="project" value="UniProtKB-SubCell"/>
</dbReference>
<protein>
    <submittedName>
        <fullName evidence="5">CRN-like protein</fullName>
    </submittedName>
</protein>
<dbReference type="InterPro" id="IPR045379">
    <property type="entry name" value="Crinkler_N"/>
</dbReference>
<dbReference type="OMA" id="WTITCDA"/>
<dbReference type="Proteomes" id="UP000054928">
    <property type="component" value="Unassembled WGS sequence"/>
</dbReference>
<evidence type="ECO:0000313" key="5">
    <source>
        <dbReference type="EMBL" id="CEG48158.1"/>
    </source>
</evidence>
<keyword evidence="3" id="KW-0964">Secreted</keyword>
<organism evidence="5 6">
    <name type="scientific">Plasmopara halstedii</name>
    <name type="common">Downy mildew of sunflower</name>
    <dbReference type="NCBI Taxonomy" id="4781"/>
    <lineage>
        <taxon>Eukaryota</taxon>
        <taxon>Sar</taxon>
        <taxon>Stramenopiles</taxon>
        <taxon>Oomycota</taxon>
        <taxon>Peronosporomycetes</taxon>
        <taxon>Peronosporales</taxon>
        <taxon>Peronosporaceae</taxon>
        <taxon>Plasmopara</taxon>
    </lineage>
</organism>
<sequence>MLTLYCAVIGELGSAFEVKINDAESVSALKKAIKKEQEFDFAANKLELYLAKKDKGRGAWVTEEEARGLNGTSDLEILDVARAPLKFVGLSEEDVRFQVTKEDVKAKTTPVHVLVVVPGSAVDDGAWSAKEFSTVDPQVQLKMSGCGFNVDALVSADELAPLGRRHIH</sequence>
<evidence type="ECO:0000256" key="1">
    <source>
        <dbReference type="ARBA" id="ARBA00004340"/>
    </source>
</evidence>